<proteinExistence type="predicted"/>
<dbReference type="AlphaFoldDB" id="A0A3P1V7L1"/>
<sequence>MAPPALYPEPRTPAPRPFKLLGSPGQQSGQRVPEHHGHSRTAGPRSQEADDAAQRRARQARQVAAVVLLALIGVRRDLVGSMAVGDLVALAAMPVTWSAVRQQRRFSPLLLLGTLAGFTGLLLSWTVGPTFHVSGSHQRAMVMSLLALPWSTAAFVWGARHLNAHRAAAALSCGMLLSALPLLLTNDNPWKFGIGVPTTLMVLALINHRGRLPQLLALTVLAAVFTAYDARLLPAFLGIIAATMIWQATASWFRWKLPAPRPLAIIQAFVLALIGIGSIVAVLAASASGSLGVDAQARTLAQSQGESNFLLNARPELGASWALLHHRPWGYGAGVLPRYEDIQVAKDGMAALGYDPSNGYVENFMFGNGFELHSALMNVWVAASLPGAALMVLIIGLALTTLLRDLGGPRITPWLFLAGMVVLQNILVGPWVVLPPYLPLLLGSWILLPSLRELNRRTPEDSAAG</sequence>
<name>A0A3P1V7L1_9ACTO</name>
<feature type="transmembrane region" description="Helical" evidence="2">
    <location>
        <begin position="78"/>
        <end position="97"/>
    </location>
</feature>
<evidence type="ECO:0000313" key="3">
    <source>
        <dbReference type="EMBL" id="RRD29335.1"/>
    </source>
</evidence>
<reference evidence="3 4" key="1">
    <citation type="submission" date="2018-11" db="EMBL/GenBank/DDBJ databases">
        <title>Genomes From Bacteria Associated with the Canine Oral Cavity: a Test Case for Automated Genome-Based Taxonomic Assignment.</title>
        <authorList>
            <person name="Coil D.A."/>
            <person name="Jospin G."/>
            <person name="Darling A.E."/>
            <person name="Wallis C."/>
            <person name="Davis I.J."/>
            <person name="Harris S."/>
            <person name="Eisen J.A."/>
            <person name="Holcombe L.J."/>
            <person name="O'Flynn C."/>
        </authorList>
    </citation>
    <scope>NUCLEOTIDE SEQUENCE [LARGE SCALE GENOMIC DNA]</scope>
    <source>
        <strain evidence="3 4">OH5050</strain>
    </source>
</reference>
<dbReference type="Proteomes" id="UP000271272">
    <property type="component" value="Unassembled WGS sequence"/>
</dbReference>
<organism evidence="3 4">
    <name type="scientific">Actinomyces bowdenii</name>
    <dbReference type="NCBI Taxonomy" id="131109"/>
    <lineage>
        <taxon>Bacteria</taxon>
        <taxon>Bacillati</taxon>
        <taxon>Actinomycetota</taxon>
        <taxon>Actinomycetes</taxon>
        <taxon>Actinomycetales</taxon>
        <taxon>Actinomycetaceae</taxon>
        <taxon>Actinomyces</taxon>
    </lineage>
</organism>
<dbReference type="OrthoDB" id="5181551at2"/>
<evidence type="ECO:0000256" key="2">
    <source>
        <dbReference type="SAM" id="Phobius"/>
    </source>
</evidence>
<gene>
    <name evidence="3" type="ORF">EII10_06625</name>
</gene>
<keyword evidence="2" id="KW-1133">Transmembrane helix</keyword>
<keyword evidence="2" id="KW-0812">Transmembrane</keyword>
<keyword evidence="4" id="KW-1185">Reference proteome</keyword>
<feature type="transmembrane region" description="Helical" evidence="2">
    <location>
        <begin position="234"/>
        <end position="253"/>
    </location>
</feature>
<dbReference type="RefSeq" id="WP_124933717.1">
    <property type="nucleotide sequence ID" value="NZ_RQZC01000008.1"/>
</dbReference>
<accession>A0A3P1V7L1</accession>
<feature type="transmembrane region" description="Helical" evidence="2">
    <location>
        <begin position="109"/>
        <end position="128"/>
    </location>
</feature>
<dbReference type="EMBL" id="RQZC01000008">
    <property type="protein sequence ID" value="RRD29335.1"/>
    <property type="molecule type" value="Genomic_DNA"/>
</dbReference>
<evidence type="ECO:0008006" key="5">
    <source>
        <dbReference type="Google" id="ProtNLM"/>
    </source>
</evidence>
<feature type="region of interest" description="Disordered" evidence="1">
    <location>
        <begin position="1"/>
        <end position="56"/>
    </location>
</feature>
<protein>
    <recommendedName>
        <fullName evidence="5">O-antigen ligase domain-containing protein</fullName>
    </recommendedName>
</protein>
<feature type="transmembrane region" description="Helical" evidence="2">
    <location>
        <begin position="265"/>
        <end position="285"/>
    </location>
</feature>
<keyword evidence="2" id="KW-0472">Membrane</keyword>
<feature type="transmembrane region" description="Helical" evidence="2">
    <location>
        <begin position="140"/>
        <end position="159"/>
    </location>
</feature>
<comment type="caution">
    <text evidence="3">The sequence shown here is derived from an EMBL/GenBank/DDBJ whole genome shotgun (WGS) entry which is preliminary data.</text>
</comment>
<feature type="transmembrane region" description="Helical" evidence="2">
    <location>
        <begin position="379"/>
        <end position="402"/>
    </location>
</feature>
<evidence type="ECO:0000313" key="4">
    <source>
        <dbReference type="Proteomes" id="UP000271272"/>
    </source>
</evidence>
<feature type="compositionally biased region" description="Pro residues" evidence="1">
    <location>
        <begin position="1"/>
        <end position="16"/>
    </location>
</feature>
<evidence type="ECO:0000256" key="1">
    <source>
        <dbReference type="SAM" id="MobiDB-lite"/>
    </source>
</evidence>